<proteinExistence type="predicted"/>
<evidence type="ECO:0000313" key="3">
    <source>
        <dbReference type="Proteomes" id="UP000709437"/>
    </source>
</evidence>
<sequence>MCGGCGGNGGNRDWYAAGVEDSPAARKRAQLRLAAWATRLFADDRIRVHEVPGTVRLVIVGPTGKRVVAQGVDGVLDAVEQVGAGRTDWSAVATRVRRADPRDDTDWEHRSLARAVDRRRDTRP</sequence>
<evidence type="ECO:0000313" key="2">
    <source>
        <dbReference type="EMBL" id="MBT1541398.1"/>
    </source>
</evidence>
<reference evidence="2" key="1">
    <citation type="submission" date="2021-05" db="EMBL/GenBank/DDBJ databases">
        <title>Whole genome sequence of Curtobacterium flaccumfaciens pv. flaccumfaciens strain CFBP 3417.</title>
        <authorList>
            <person name="Osdaghi E."/>
            <person name="Taghouti G."/>
            <person name="Portier P."/>
            <person name="Fazliarab A."/>
            <person name="Taghavi S.M."/>
            <person name="Briand M."/>
            <person name="Le-Saux M."/>
            <person name="Jacques M.-A."/>
        </authorList>
    </citation>
    <scope>NUCLEOTIDE SEQUENCE</scope>
    <source>
        <strain evidence="2">CFBP 3417</strain>
    </source>
</reference>
<organism evidence="2 3">
    <name type="scientific">Curtobacterium flaccumfaciens pv. flaccumfaciens</name>
    <dbReference type="NCBI Taxonomy" id="138532"/>
    <lineage>
        <taxon>Bacteria</taxon>
        <taxon>Bacillati</taxon>
        <taxon>Actinomycetota</taxon>
        <taxon>Actinomycetes</taxon>
        <taxon>Micrococcales</taxon>
        <taxon>Microbacteriaceae</taxon>
        <taxon>Curtobacterium</taxon>
    </lineage>
</organism>
<accession>A0A9Q2W5V6</accession>
<dbReference type="EMBL" id="JAHEWX010000005">
    <property type="protein sequence ID" value="MBT1541398.1"/>
    <property type="molecule type" value="Genomic_DNA"/>
</dbReference>
<comment type="caution">
    <text evidence="2">The sequence shown here is derived from an EMBL/GenBank/DDBJ whole genome shotgun (WGS) entry which is preliminary data.</text>
</comment>
<dbReference type="GeneID" id="99624871"/>
<dbReference type="Proteomes" id="UP000709437">
    <property type="component" value="Unassembled WGS sequence"/>
</dbReference>
<feature type="region of interest" description="Disordered" evidence="1">
    <location>
        <begin position="97"/>
        <end position="124"/>
    </location>
</feature>
<dbReference type="AlphaFoldDB" id="A0A9Q2W5V6"/>
<dbReference type="RefSeq" id="WP_017888139.1">
    <property type="nucleotide sequence ID" value="NZ_JAHEWX010000005.1"/>
</dbReference>
<evidence type="ECO:0000256" key="1">
    <source>
        <dbReference type="SAM" id="MobiDB-lite"/>
    </source>
</evidence>
<gene>
    <name evidence="2" type="ORF">KK103_06450</name>
</gene>
<name>A0A9Q2W5V6_9MICO</name>
<protein>
    <submittedName>
        <fullName evidence="2">Uncharacterized protein</fullName>
    </submittedName>
</protein>